<evidence type="ECO:0000313" key="1">
    <source>
        <dbReference type="EMBL" id="CAG6660253.1"/>
    </source>
</evidence>
<sequence>MLQLVDTLLPILIQRSIREILQLVDTLLSILIQRSHWQFSIACRVIGLPYIIWYGLVPYRVIPPLDRNIVKIAKHQSGRKCRYASLFLERRILSPLKITVKQQHCIMYRYNNSWNSEHNNERKRKNED</sequence>
<protein>
    <submittedName>
        <fullName evidence="1">Uncharacterized protein</fullName>
    </submittedName>
</protein>
<organism evidence="1">
    <name type="scientific">Cacopsylla melanoneura</name>
    <dbReference type="NCBI Taxonomy" id="428564"/>
    <lineage>
        <taxon>Eukaryota</taxon>
        <taxon>Metazoa</taxon>
        <taxon>Ecdysozoa</taxon>
        <taxon>Arthropoda</taxon>
        <taxon>Hexapoda</taxon>
        <taxon>Insecta</taxon>
        <taxon>Pterygota</taxon>
        <taxon>Neoptera</taxon>
        <taxon>Paraneoptera</taxon>
        <taxon>Hemiptera</taxon>
        <taxon>Sternorrhyncha</taxon>
        <taxon>Psylloidea</taxon>
        <taxon>Psyllidae</taxon>
        <taxon>Psyllinae</taxon>
        <taxon>Cacopsylla</taxon>
    </lineage>
</organism>
<accession>A0A8D8WHB2</accession>
<proteinExistence type="predicted"/>
<dbReference type="EMBL" id="HBUF01196572">
    <property type="protein sequence ID" value="CAG6660253.1"/>
    <property type="molecule type" value="Transcribed_RNA"/>
</dbReference>
<dbReference type="EMBL" id="HBUF01196571">
    <property type="protein sequence ID" value="CAG6660252.1"/>
    <property type="molecule type" value="Transcribed_RNA"/>
</dbReference>
<name>A0A8D8WHB2_9HEMI</name>
<reference evidence="1" key="1">
    <citation type="submission" date="2021-05" db="EMBL/GenBank/DDBJ databases">
        <authorList>
            <person name="Alioto T."/>
            <person name="Alioto T."/>
            <person name="Gomez Garrido J."/>
        </authorList>
    </citation>
    <scope>NUCLEOTIDE SEQUENCE</scope>
</reference>
<dbReference type="AlphaFoldDB" id="A0A8D8WHB2"/>